<name>A0A2T7PYL5_POMCA</name>
<organism evidence="2 3">
    <name type="scientific">Pomacea canaliculata</name>
    <name type="common">Golden apple snail</name>
    <dbReference type="NCBI Taxonomy" id="400727"/>
    <lineage>
        <taxon>Eukaryota</taxon>
        <taxon>Metazoa</taxon>
        <taxon>Spiralia</taxon>
        <taxon>Lophotrochozoa</taxon>
        <taxon>Mollusca</taxon>
        <taxon>Gastropoda</taxon>
        <taxon>Caenogastropoda</taxon>
        <taxon>Architaenioglossa</taxon>
        <taxon>Ampullarioidea</taxon>
        <taxon>Ampullariidae</taxon>
        <taxon>Pomacea</taxon>
    </lineage>
</organism>
<gene>
    <name evidence="2" type="ORF">C0Q70_01126</name>
</gene>
<protein>
    <submittedName>
        <fullName evidence="2">Uncharacterized protein</fullName>
    </submittedName>
</protein>
<evidence type="ECO:0000313" key="3">
    <source>
        <dbReference type="Proteomes" id="UP000245119"/>
    </source>
</evidence>
<proteinExistence type="predicted"/>
<evidence type="ECO:0000313" key="2">
    <source>
        <dbReference type="EMBL" id="PVD38511.1"/>
    </source>
</evidence>
<dbReference type="EMBL" id="PZQS01000001">
    <property type="protein sequence ID" value="PVD38511.1"/>
    <property type="molecule type" value="Genomic_DNA"/>
</dbReference>
<dbReference type="Proteomes" id="UP000245119">
    <property type="component" value="Linkage Group LG1"/>
</dbReference>
<comment type="caution">
    <text evidence="2">The sequence shown here is derived from an EMBL/GenBank/DDBJ whole genome shotgun (WGS) entry which is preliminary data.</text>
</comment>
<evidence type="ECO:0000256" key="1">
    <source>
        <dbReference type="SAM" id="MobiDB-lite"/>
    </source>
</evidence>
<keyword evidence="3" id="KW-1185">Reference proteome</keyword>
<sequence length="397" mass="45709">MPTLPTEKDPCPKKVKTVRYSISSKALTSVPSHTSHVPRRKEEYVFPRLDSSKRPTFPQISPELSPRFPQKQALASYLDQTQEYTEYLQNEEHAFSLLKQEPLGKHRNSPAGSESEILPEEEKQEVFLPLSVDEQFIFALDQPPRITRSKRSMFPKIIPDPVTQYQIIRHLLLHKKILSEIHLHRKQLKDHKEKLSKRLPCASTLHNVVLGHEISPKLASKSPQMLLQICIKDVSMQIMNKAILQRLPQHKASSQQLILNVKKWIHQLEEKLEERRNGKPATLPALPTDLICASLPLDIENKLESVSPKYDEAIKWSKRRQFRALSEDLDDTSGLSDSPSGEMADFCTEVPLLFYLDAEQSRRKASRILDLMVNEDLTKIPTEPCCQHVWNKFLSEQ</sequence>
<feature type="region of interest" description="Disordered" evidence="1">
    <location>
        <begin position="26"/>
        <end position="65"/>
    </location>
</feature>
<feature type="compositionally biased region" description="Basic and acidic residues" evidence="1">
    <location>
        <begin position="40"/>
        <end position="53"/>
    </location>
</feature>
<dbReference type="AlphaFoldDB" id="A0A2T7PYL5"/>
<reference evidence="2 3" key="1">
    <citation type="submission" date="2018-04" db="EMBL/GenBank/DDBJ databases">
        <title>The genome of golden apple snail Pomacea canaliculata provides insight into stress tolerance and invasive adaptation.</title>
        <authorList>
            <person name="Liu C."/>
            <person name="Liu B."/>
            <person name="Ren Y."/>
            <person name="Zhang Y."/>
            <person name="Wang H."/>
            <person name="Li S."/>
            <person name="Jiang F."/>
            <person name="Yin L."/>
            <person name="Zhang G."/>
            <person name="Qian W."/>
            <person name="Fan W."/>
        </authorList>
    </citation>
    <scope>NUCLEOTIDE SEQUENCE [LARGE SCALE GENOMIC DNA]</scope>
    <source>
        <strain evidence="2">SZHN2017</strain>
        <tissue evidence="2">Muscle</tissue>
    </source>
</reference>
<feature type="compositionally biased region" description="Polar residues" evidence="1">
    <location>
        <begin position="26"/>
        <end position="35"/>
    </location>
</feature>
<accession>A0A2T7PYL5</accession>